<evidence type="ECO:0000256" key="25">
    <source>
        <dbReference type="ARBA" id="ARBA00081925"/>
    </source>
</evidence>
<comment type="catalytic activity">
    <reaction evidence="18">
        <text>N-acetyl-L-aspartyl-L-glutamate(out) = N-acetyl-L-aspartyl-L-glutamate(in)</text>
        <dbReference type="Rhea" id="RHEA:72599"/>
        <dbReference type="ChEBI" id="CHEBI:76931"/>
    </reaction>
    <physiologicalReaction direction="left-to-right" evidence="18">
        <dbReference type="Rhea" id="RHEA:72600"/>
    </physiologicalReaction>
</comment>
<keyword evidence="12" id="KW-0325">Glycoprotein</keyword>
<keyword evidence="13" id="KW-0458">Lysosome</keyword>
<dbReference type="PANTHER" id="PTHR11662">
    <property type="entry name" value="SOLUTE CARRIER FAMILY 17"/>
    <property type="match status" value="1"/>
</dbReference>
<evidence type="ECO:0000313" key="28">
    <source>
        <dbReference type="EMBL" id="CAB3388072.1"/>
    </source>
</evidence>
<feature type="transmembrane region" description="Helical" evidence="26">
    <location>
        <begin position="413"/>
        <end position="435"/>
    </location>
</feature>
<organism evidence="28 29">
    <name type="scientific">Cloeon dipterum</name>
    <dbReference type="NCBI Taxonomy" id="197152"/>
    <lineage>
        <taxon>Eukaryota</taxon>
        <taxon>Metazoa</taxon>
        <taxon>Ecdysozoa</taxon>
        <taxon>Arthropoda</taxon>
        <taxon>Hexapoda</taxon>
        <taxon>Insecta</taxon>
        <taxon>Pterygota</taxon>
        <taxon>Palaeoptera</taxon>
        <taxon>Ephemeroptera</taxon>
        <taxon>Pisciforma</taxon>
        <taxon>Baetidae</taxon>
        <taxon>Cloeon</taxon>
    </lineage>
</organism>
<dbReference type="GO" id="GO:0016323">
    <property type="term" value="C:basolateral plasma membrane"/>
    <property type="evidence" value="ECO:0007669"/>
    <property type="project" value="UniProtKB-SubCell"/>
</dbReference>
<dbReference type="PANTHER" id="PTHR11662:SF455">
    <property type="entry name" value="GH23975P"/>
    <property type="match status" value="1"/>
</dbReference>
<evidence type="ECO:0000256" key="12">
    <source>
        <dbReference type="ARBA" id="ARBA00023180"/>
    </source>
</evidence>
<dbReference type="GO" id="GO:0006820">
    <property type="term" value="P:monoatomic anion transport"/>
    <property type="evidence" value="ECO:0007669"/>
    <property type="project" value="TreeGrafter"/>
</dbReference>
<keyword evidence="10" id="KW-0770">Synapse</keyword>
<reference evidence="28 29" key="1">
    <citation type="submission" date="2020-04" db="EMBL/GenBank/DDBJ databases">
        <authorList>
            <person name="Alioto T."/>
            <person name="Alioto T."/>
            <person name="Gomez Garrido J."/>
        </authorList>
    </citation>
    <scope>NUCLEOTIDE SEQUENCE [LARGE SCALE GENOMIC DNA]</scope>
</reference>
<evidence type="ECO:0000256" key="20">
    <source>
        <dbReference type="ARBA" id="ARBA00051612"/>
    </source>
</evidence>
<accession>A0A8S1E3I8</accession>
<sequence length="514" mass="56300">MLATPPSSADASPDEKTAIKSHLHYTQSLTEIPHHQRRSSRWLNRIQRRHVVAILAFLGFCQVYALRVNLSVAIVAMTANRTIISEGNTKIEQDFDWDSKSQGIILSSFFYGYAVTQIPGGWLATRIGGKKLFGLGILVTAIITLLTPLLAWTGFYYLVVGRIIEGIFEGVTYPSIHAVWSRWAPPLERSRLVTIAFSGSYFGTVISLPLSGYLAETFGWASIFYVFGTIAIIWCIVWLIVVSETPQEDKQITEEELDYIRATVGPAANHVKVNMDPPWKRFVTSLPVWAIMLAHFSENWGFYTLLTELPTFMKDVLGFDLKHAGLLSALPYLVMGTVVQIGGQLADYLISNGHLSTTKVRKLCTCGAFIFQTLFLIAAAHATSATAVVACLTVAVGFGGFAWAGFSVNPLDIAPQFASILMGLSNTVATLPGMISPLLTGHLVQRKTPEEWQTVFYIAGGIYLAGAVFYAMFASGKLQRWAELPDGEMLCADTHSRASTEDLPFGSGTCGDSD</sequence>
<evidence type="ECO:0000256" key="16">
    <source>
        <dbReference type="ARBA" id="ARBA00050554"/>
    </source>
</evidence>
<comment type="subcellular location">
    <subcellularLocation>
        <location evidence="2">Basolateral cell membrane</location>
        <topology evidence="2">Multi-pass membrane protein</topology>
    </subcellularLocation>
    <subcellularLocation>
        <location evidence="3">Cytoplasmic vesicle</location>
        <location evidence="3">Secretory vesicle membrane</location>
        <topology evidence="3">Multi-pass membrane protein</topology>
    </subcellularLocation>
    <subcellularLocation>
        <location evidence="1">Cytoplasmic vesicle</location>
        <location evidence="1">Secretory vesicle</location>
        <location evidence="1">Synaptic vesicle membrane</location>
    </subcellularLocation>
    <subcellularLocation>
        <location evidence="4">Lysosome membrane</location>
    </subcellularLocation>
</comment>
<evidence type="ECO:0000256" key="6">
    <source>
        <dbReference type="ARBA" id="ARBA00022475"/>
    </source>
</evidence>
<feature type="transmembrane region" description="Helical" evidence="26">
    <location>
        <begin position="132"/>
        <end position="150"/>
    </location>
</feature>
<comment type="catalytic activity">
    <reaction evidence="17">
        <text>N-acetylneuraminate(in) + H(+)(in) = N-acetylneuraminate(out) + H(+)(out)</text>
        <dbReference type="Rhea" id="RHEA:28987"/>
        <dbReference type="ChEBI" id="CHEBI:15378"/>
        <dbReference type="ChEBI" id="CHEBI:35418"/>
    </reaction>
    <physiologicalReaction direction="right-to-left" evidence="17">
        <dbReference type="Rhea" id="RHEA:28989"/>
    </physiologicalReaction>
</comment>
<feature type="transmembrane region" description="Helical" evidence="26">
    <location>
        <begin position="192"/>
        <end position="214"/>
    </location>
</feature>
<gene>
    <name evidence="28" type="ORF">CLODIP_2_CD15540</name>
</gene>
<evidence type="ECO:0000256" key="18">
    <source>
        <dbReference type="ARBA" id="ARBA00051403"/>
    </source>
</evidence>
<dbReference type="CDD" id="cd17318">
    <property type="entry name" value="MFS_SLC17"/>
    <property type="match status" value="1"/>
</dbReference>
<dbReference type="InterPro" id="IPR050382">
    <property type="entry name" value="MFS_Na/Anion_cotransporter"/>
</dbReference>
<comment type="function">
    <text evidence="21">Receptor for CM101, a polysaccharide produced by group B Streptococcus with antipathoangiogenic properties.</text>
</comment>
<dbReference type="GO" id="GO:0046942">
    <property type="term" value="P:carboxylic acid transport"/>
    <property type="evidence" value="ECO:0007669"/>
    <property type="project" value="UniProtKB-ARBA"/>
</dbReference>
<feature type="transmembrane region" description="Helical" evidence="26">
    <location>
        <begin position="104"/>
        <end position="125"/>
    </location>
</feature>
<dbReference type="Gene3D" id="1.20.1250.20">
    <property type="entry name" value="MFS general substrate transporter like domains"/>
    <property type="match status" value="2"/>
</dbReference>
<evidence type="ECO:0000256" key="13">
    <source>
        <dbReference type="ARBA" id="ARBA00023228"/>
    </source>
</evidence>
<proteinExistence type="predicted"/>
<evidence type="ECO:0000256" key="26">
    <source>
        <dbReference type="SAM" id="Phobius"/>
    </source>
</evidence>
<evidence type="ECO:0000256" key="9">
    <source>
        <dbReference type="ARBA" id="ARBA00022989"/>
    </source>
</evidence>
<keyword evidence="14" id="KW-0968">Cytoplasmic vesicle</keyword>
<evidence type="ECO:0000256" key="24">
    <source>
        <dbReference type="ARBA" id="ARBA00081195"/>
    </source>
</evidence>
<dbReference type="Proteomes" id="UP000494165">
    <property type="component" value="Unassembled WGS sequence"/>
</dbReference>
<dbReference type="GO" id="GO:0005765">
    <property type="term" value="C:lysosomal membrane"/>
    <property type="evidence" value="ECO:0007669"/>
    <property type="project" value="UniProtKB-SubCell"/>
</dbReference>
<dbReference type="Pfam" id="PF07690">
    <property type="entry name" value="MFS_1"/>
    <property type="match status" value="1"/>
</dbReference>
<dbReference type="GO" id="GO:0030672">
    <property type="term" value="C:synaptic vesicle membrane"/>
    <property type="evidence" value="ECO:0007669"/>
    <property type="project" value="UniProtKB-SubCell"/>
</dbReference>
<dbReference type="AlphaFoldDB" id="A0A8S1E3I8"/>
<evidence type="ECO:0000256" key="22">
    <source>
        <dbReference type="ARBA" id="ARBA00069713"/>
    </source>
</evidence>
<comment type="catalytic activity">
    <reaction evidence="15">
        <text>2 nitrate(out) + H(+)(out) = 2 nitrate(in) + H(+)(in)</text>
        <dbReference type="Rhea" id="RHEA:71539"/>
        <dbReference type="ChEBI" id="CHEBI:15378"/>
        <dbReference type="ChEBI" id="CHEBI:17632"/>
    </reaction>
    <physiologicalReaction direction="left-to-right" evidence="15">
        <dbReference type="Rhea" id="RHEA:71540"/>
    </physiologicalReaction>
</comment>
<dbReference type="InterPro" id="IPR020846">
    <property type="entry name" value="MFS_dom"/>
</dbReference>
<evidence type="ECO:0000256" key="11">
    <source>
        <dbReference type="ARBA" id="ARBA00023136"/>
    </source>
</evidence>
<evidence type="ECO:0000256" key="1">
    <source>
        <dbReference type="ARBA" id="ARBA00004432"/>
    </source>
</evidence>
<protein>
    <recommendedName>
        <fullName evidence="22">Sialin</fullName>
    </recommendedName>
    <alternativeName>
        <fullName evidence="25">H(+)/nitrate cotransporter</fullName>
    </alternativeName>
    <alternativeName>
        <fullName evidence="23">H(+)/sialic acid cotransporter</fullName>
    </alternativeName>
    <alternativeName>
        <fullName evidence="24">Vesicular excitatory amino acid transporter</fullName>
    </alternativeName>
</protein>
<evidence type="ECO:0000256" key="19">
    <source>
        <dbReference type="ARBA" id="ARBA00051447"/>
    </source>
</evidence>
<evidence type="ECO:0000256" key="10">
    <source>
        <dbReference type="ARBA" id="ARBA00023018"/>
    </source>
</evidence>
<evidence type="ECO:0000256" key="21">
    <source>
        <dbReference type="ARBA" id="ARBA00056891"/>
    </source>
</evidence>
<evidence type="ECO:0000313" key="29">
    <source>
        <dbReference type="Proteomes" id="UP000494165"/>
    </source>
</evidence>
<evidence type="ECO:0000256" key="7">
    <source>
        <dbReference type="ARBA" id="ARBA00022692"/>
    </source>
</evidence>
<evidence type="ECO:0000256" key="14">
    <source>
        <dbReference type="ARBA" id="ARBA00023329"/>
    </source>
</evidence>
<dbReference type="EMBL" id="CADEPI010000690">
    <property type="protein sequence ID" value="CAB3388072.1"/>
    <property type="molecule type" value="Genomic_DNA"/>
</dbReference>
<comment type="catalytic activity">
    <reaction evidence="16">
        <text>L-aspartate(out) = L-aspartate(in)</text>
        <dbReference type="Rhea" id="RHEA:66332"/>
        <dbReference type="ChEBI" id="CHEBI:29991"/>
    </reaction>
    <physiologicalReaction direction="left-to-right" evidence="16">
        <dbReference type="Rhea" id="RHEA:66333"/>
    </physiologicalReaction>
</comment>
<keyword evidence="11 26" id="KW-0472">Membrane</keyword>
<evidence type="ECO:0000256" key="2">
    <source>
        <dbReference type="ARBA" id="ARBA00004554"/>
    </source>
</evidence>
<keyword evidence="9 26" id="KW-1133">Transmembrane helix</keyword>
<evidence type="ECO:0000256" key="3">
    <source>
        <dbReference type="ARBA" id="ARBA00004638"/>
    </source>
</evidence>
<keyword evidence="29" id="KW-1185">Reference proteome</keyword>
<comment type="caution">
    <text evidence="28">The sequence shown here is derived from an EMBL/GenBank/DDBJ whole genome shotgun (WGS) entry which is preliminary data.</text>
</comment>
<feature type="transmembrane region" description="Helical" evidence="26">
    <location>
        <begin position="455"/>
        <end position="473"/>
    </location>
</feature>
<feature type="transmembrane region" description="Helical" evidence="26">
    <location>
        <begin position="220"/>
        <end position="241"/>
    </location>
</feature>
<feature type="domain" description="Major facilitator superfamily (MFS) profile" evidence="27">
    <location>
        <begin position="66"/>
        <end position="478"/>
    </location>
</feature>
<dbReference type="PROSITE" id="PS50850">
    <property type="entry name" value="MFS"/>
    <property type="match status" value="1"/>
</dbReference>
<keyword evidence="6" id="KW-1003">Cell membrane</keyword>
<evidence type="ECO:0000256" key="17">
    <source>
        <dbReference type="ARBA" id="ARBA00050625"/>
    </source>
</evidence>
<dbReference type="GO" id="GO:0015293">
    <property type="term" value="F:symporter activity"/>
    <property type="evidence" value="ECO:0007669"/>
    <property type="project" value="UniProtKB-KW"/>
</dbReference>
<dbReference type="FunFam" id="1.20.1250.20:FF:000067">
    <property type="entry name" value="sialin isoform X2"/>
    <property type="match status" value="1"/>
</dbReference>
<feature type="transmembrane region" description="Helical" evidence="26">
    <location>
        <begin position="282"/>
        <end position="303"/>
    </location>
</feature>
<evidence type="ECO:0000256" key="23">
    <source>
        <dbReference type="ARBA" id="ARBA00080244"/>
    </source>
</evidence>
<comment type="catalytic activity">
    <reaction evidence="19">
        <text>L-glutamate(out) = L-glutamate(in)</text>
        <dbReference type="Rhea" id="RHEA:66336"/>
        <dbReference type="ChEBI" id="CHEBI:29985"/>
    </reaction>
    <physiologicalReaction direction="left-to-right" evidence="19">
        <dbReference type="Rhea" id="RHEA:66337"/>
    </physiologicalReaction>
</comment>
<feature type="transmembrane region" description="Helical" evidence="26">
    <location>
        <begin position="323"/>
        <end position="342"/>
    </location>
</feature>
<dbReference type="OrthoDB" id="2985014at2759"/>
<dbReference type="SUPFAM" id="SSF103473">
    <property type="entry name" value="MFS general substrate transporter"/>
    <property type="match status" value="1"/>
</dbReference>
<feature type="transmembrane region" description="Helical" evidence="26">
    <location>
        <begin position="156"/>
        <end position="180"/>
    </location>
</feature>
<evidence type="ECO:0000256" key="4">
    <source>
        <dbReference type="ARBA" id="ARBA00004656"/>
    </source>
</evidence>
<evidence type="ECO:0000256" key="5">
    <source>
        <dbReference type="ARBA" id="ARBA00022448"/>
    </source>
</evidence>
<dbReference type="InterPro" id="IPR036259">
    <property type="entry name" value="MFS_trans_sf"/>
</dbReference>
<keyword evidence="5" id="KW-0813">Transport</keyword>
<evidence type="ECO:0000256" key="8">
    <source>
        <dbReference type="ARBA" id="ARBA00022847"/>
    </source>
</evidence>
<feature type="transmembrane region" description="Helical" evidence="26">
    <location>
        <begin position="363"/>
        <end position="381"/>
    </location>
</feature>
<dbReference type="InterPro" id="IPR011701">
    <property type="entry name" value="MFS"/>
</dbReference>
<comment type="catalytic activity">
    <reaction evidence="20">
        <text>D-glucuronate(out) + H(+)(out) = D-glucuronate(in) + H(+)(in)</text>
        <dbReference type="Rhea" id="RHEA:72591"/>
        <dbReference type="ChEBI" id="CHEBI:15378"/>
        <dbReference type="ChEBI" id="CHEBI:58720"/>
    </reaction>
    <physiologicalReaction direction="left-to-right" evidence="20">
        <dbReference type="Rhea" id="RHEA:72592"/>
    </physiologicalReaction>
</comment>
<evidence type="ECO:0000259" key="27">
    <source>
        <dbReference type="PROSITE" id="PS50850"/>
    </source>
</evidence>
<name>A0A8S1E3I8_9INSE</name>
<feature type="transmembrane region" description="Helical" evidence="26">
    <location>
        <begin position="51"/>
        <end position="77"/>
    </location>
</feature>
<feature type="transmembrane region" description="Helical" evidence="26">
    <location>
        <begin position="387"/>
        <end position="406"/>
    </location>
</feature>
<keyword evidence="7 26" id="KW-0812">Transmembrane</keyword>
<keyword evidence="8" id="KW-0769">Symport</keyword>
<dbReference type="FunFam" id="1.20.1250.20:FF:000003">
    <property type="entry name" value="Solute carrier family 17 member 3"/>
    <property type="match status" value="1"/>
</dbReference>
<evidence type="ECO:0000256" key="15">
    <source>
        <dbReference type="ARBA" id="ARBA00050101"/>
    </source>
</evidence>